<keyword evidence="3" id="KW-1185">Reference proteome</keyword>
<evidence type="ECO:0000256" key="1">
    <source>
        <dbReference type="SAM" id="MobiDB-lite"/>
    </source>
</evidence>
<dbReference type="AlphaFoldDB" id="A0A8J6HF23"/>
<feature type="region of interest" description="Disordered" evidence="1">
    <location>
        <begin position="45"/>
        <end position="70"/>
    </location>
</feature>
<reference evidence="2" key="2">
    <citation type="submission" date="2021-08" db="EMBL/GenBank/DDBJ databases">
        <authorList>
            <person name="Eriksson T."/>
        </authorList>
    </citation>
    <scope>NUCLEOTIDE SEQUENCE</scope>
    <source>
        <strain evidence="2">Stoneville</strain>
        <tissue evidence="2">Whole head</tissue>
    </source>
</reference>
<dbReference type="EMBL" id="JABDTM020026001">
    <property type="protein sequence ID" value="KAH0812493.1"/>
    <property type="molecule type" value="Genomic_DNA"/>
</dbReference>
<sequence>MEMCTAQGHLVGMLDRDQRTAKLCCFDRLCAVFVKKYENLPEQTARTRRNKTISHRSVPGRTSPHSSCKTRKNGHFWKSLHRLKHALIVGAYLSLLTFPSTSSAPTIQKSMSSRETAEPKWLNPCGMGGVNGAAPGHGIPDAQLINMIVRQAHIAEAKAKTFKEEFAEKKFNTNVAQLKLYYAPHDYEWLPTTKIPKKLDGAVDPEHLKSLEFKPTLLEVYVSLQKIAVGVEQMVWDEEDRNGPLKSSLIETENYLGSLLCEIHTAIIEKELTVEETVTRDIMKEELRKNLDNTGRNIRDWIIYRDYLNMLQYIIQVFDHFKANLPSSD</sequence>
<reference evidence="2" key="1">
    <citation type="journal article" date="2020" name="J Insects Food Feed">
        <title>The yellow mealworm (Tenebrio molitor) genome: a resource for the emerging insects as food and feed industry.</title>
        <authorList>
            <person name="Eriksson T."/>
            <person name="Andere A."/>
            <person name="Kelstrup H."/>
            <person name="Emery V."/>
            <person name="Picard C."/>
        </authorList>
    </citation>
    <scope>NUCLEOTIDE SEQUENCE</scope>
    <source>
        <strain evidence="2">Stoneville</strain>
        <tissue evidence="2">Whole head</tissue>
    </source>
</reference>
<comment type="caution">
    <text evidence="2">The sequence shown here is derived from an EMBL/GenBank/DDBJ whole genome shotgun (WGS) entry which is preliminary data.</text>
</comment>
<evidence type="ECO:0000313" key="2">
    <source>
        <dbReference type="EMBL" id="KAH0812493.1"/>
    </source>
</evidence>
<name>A0A8J6HF23_TENMO</name>
<gene>
    <name evidence="2" type="ORF">GEV33_010298</name>
</gene>
<evidence type="ECO:0000313" key="3">
    <source>
        <dbReference type="Proteomes" id="UP000719412"/>
    </source>
</evidence>
<organism evidence="2 3">
    <name type="scientific">Tenebrio molitor</name>
    <name type="common">Yellow mealworm beetle</name>
    <dbReference type="NCBI Taxonomy" id="7067"/>
    <lineage>
        <taxon>Eukaryota</taxon>
        <taxon>Metazoa</taxon>
        <taxon>Ecdysozoa</taxon>
        <taxon>Arthropoda</taxon>
        <taxon>Hexapoda</taxon>
        <taxon>Insecta</taxon>
        <taxon>Pterygota</taxon>
        <taxon>Neoptera</taxon>
        <taxon>Endopterygota</taxon>
        <taxon>Coleoptera</taxon>
        <taxon>Polyphaga</taxon>
        <taxon>Cucujiformia</taxon>
        <taxon>Tenebrionidae</taxon>
        <taxon>Tenebrio</taxon>
    </lineage>
</organism>
<dbReference type="Proteomes" id="UP000719412">
    <property type="component" value="Unassembled WGS sequence"/>
</dbReference>
<proteinExistence type="predicted"/>
<accession>A0A8J6HF23</accession>
<protein>
    <submittedName>
        <fullName evidence="2">Uncharacterized protein</fullName>
    </submittedName>
</protein>